<evidence type="ECO:0000313" key="3">
    <source>
        <dbReference type="Proteomes" id="UP000799753"/>
    </source>
</evidence>
<keyword evidence="3" id="KW-1185">Reference proteome</keyword>
<dbReference type="Proteomes" id="UP000799753">
    <property type="component" value="Unassembled WGS sequence"/>
</dbReference>
<dbReference type="AlphaFoldDB" id="A0A6A6RI11"/>
<organism evidence="2 3">
    <name type="scientific">Massarina eburnea CBS 473.64</name>
    <dbReference type="NCBI Taxonomy" id="1395130"/>
    <lineage>
        <taxon>Eukaryota</taxon>
        <taxon>Fungi</taxon>
        <taxon>Dikarya</taxon>
        <taxon>Ascomycota</taxon>
        <taxon>Pezizomycotina</taxon>
        <taxon>Dothideomycetes</taxon>
        <taxon>Pleosporomycetidae</taxon>
        <taxon>Pleosporales</taxon>
        <taxon>Massarineae</taxon>
        <taxon>Massarinaceae</taxon>
        <taxon>Massarina</taxon>
    </lineage>
</organism>
<gene>
    <name evidence="2" type="ORF">P280DRAFT_554313</name>
</gene>
<accession>A0A6A6RI11</accession>
<reference evidence="2" key="1">
    <citation type="journal article" date="2020" name="Stud. Mycol.">
        <title>101 Dothideomycetes genomes: a test case for predicting lifestyles and emergence of pathogens.</title>
        <authorList>
            <person name="Haridas S."/>
            <person name="Albert R."/>
            <person name="Binder M."/>
            <person name="Bloem J."/>
            <person name="Labutti K."/>
            <person name="Salamov A."/>
            <person name="Andreopoulos B."/>
            <person name="Baker S."/>
            <person name="Barry K."/>
            <person name="Bills G."/>
            <person name="Bluhm B."/>
            <person name="Cannon C."/>
            <person name="Castanera R."/>
            <person name="Culley D."/>
            <person name="Daum C."/>
            <person name="Ezra D."/>
            <person name="Gonzalez J."/>
            <person name="Henrissat B."/>
            <person name="Kuo A."/>
            <person name="Liang C."/>
            <person name="Lipzen A."/>
            <person name="Lutzoni F."/>
            <person name="Magnuson J."/>
            <person name="Mondo S."/>
            <person name="Nolan M."/>
            <person name="Ohm R."/>
            <person name="Pangilinan J."/>
            <person name="Park H.-J."/>
            <person name="Ramirez L."/>
            <person name="Alfaro M."/>
            <person name="Sun H."/>
            <person name="Tritt A."/>
            <person name="Yoshinaga Y."/>
            <person name="Zwiers L.-H."/>
            <person name="Turgeon B."/>
            <person name="Goodwin S."/>
            <person name="Spatafora J."/>
            <person name="Crous P."/>
            <person name="Grigoriev I."/>
        </authorList>
    </citation>
    <scope>NUCLEOTIDE SEQUENCE</scope>
    <source>
        <strain evidence="2">CBS 473.64</strain>
    </source>
</reference>
<feature type="region of interest" description="Disordered" evidence="1">
    <location>
        <begin position="33"/>
        <end position="133"/>
    </location>
</feature>
<name>A0A6A6RI11_9PLEO</name>
<sequence length="241" mass="26225">MNKIKVKKEAKVQAPCKDIPQIEPRVNEYGVAASYENLEYDDTGSESPASNSDSDSLTESVESESGPEEAIDFETKDMGGYNVEHQGSLGYEHHNGDSIPPPPYALTQSAIPHTHDEKYTHTPKSDTKKPKKPLWKTIKKHTLDKPENARDFAIAALAGGKVAKTAFMADSKRKQTKGKAKSSGQAQLMNTAVSVAIAAYAGGLEAKKTWDVGKEEKKVKKVKKDTKVIEVGSGVIGKEKR</sequence>
<evidence type="ECO:0000256" key="1">
    <source>
        <dbReference type="SAM" id="MobiDB-lite"/>
    </source>
</evidence>
<feature type="compositionally biased region" description="Low complexity" evidence="1">
    <location>
        <begin position="45"/>
        <end position="55"/>
    </location>
</feature>
<proteinExistence type="predicted"/>
<feature type="compositionally biased region" description="Acidic residues" evidence="1">
    <location>
        <begin position="61"/>
        <end position="72"/>
    </location>
</feature>
<feature type="compositionally biased region" description="Basic and acidic residues" evidence="1">
    <location>
        <begin position="113"/>
        <end position="128"/>
    </location>
</feature>
<protein>
    <submittedName>
        <fullName evidence="2">Uncharacterized protein</fullName>
    </submittedName>
</protein>
<evidence type="ECO:0000313" key="2">
    <source>
        <dbReference type="EMBL" id="KAF2634785.1"/>
    </source>
</evidence>
<dbReference type="EMBL" id="MU006814">
    <property type="protein sequence ID" value="KAF2634785.1"/>
    <property type="molecule type" value="Genomic_DNA"/>
</dbReference>